<feature type="signal peptide" evidence="3">
    <location>
        <begin position="1"/>
        <end position="29"/>
    </location>
</feature>
<feature type="compositionally biased region" description="Polar residues" evidence="1">
    <location>
        <begin position="99"/>
        <end position="114"/>
    </location>
</feature>
<evidence type="ECO:0000256" key="1">
    <source>
        <dbReference type="SAM" id="MobiDB-lite"/>
    </source>
</evidence>
<keyword evidence="2" id="KW-1133">Transmembrane helix</keyword>
<protein>
    <submittedName>
        <fullName evidence="4">Uncharacterized protein</fullName>
    </submittedName>
</protein>
<dbReference type="EMBL" id="DVOD01000024">
    <property type="protein sequence ID" value="HIU92156.1"/>
    <property type="molecule type" value="Genomic_DNA"/>
</dbReference>
<feature type="chain" id="PRO_5038605219" evidence="3">
    <location>
        <begin position="30"/>
        <end position="298"/>
    </location>
</feature>
<evidence type="ECO:0000313" key="4">
    <source>
        <dbReference type="EMBL" id="HIU92156.1"/>
    </source>
</evidence>
<gene>
    <name evidence="4" type="ORF">IAD26_03360</name>
</gene>
<dbReference type="AlphaFoldDB" id="A0A9D1SRI2"/>
<keyword evidence="3" id="KW-0732">Signal</keyword>
<dbReference type="Proteomes" id="UP000886748">
    <property type="component" value="Unassembled WGS sequence"/>
</dbReference>
<name>A0A9D1SRI2_9CLOT</name>
<feature type="region of interest" description="Disordered" evidence="1">
    <location>
        <begin position="99"/>
        <end position="149"/>
    </location>
</feature>
<keyword evidence="2" id="KW-0472">Membrane</keyword>
<feature type="compositionally biased region" description="Basic and acidic residues" evidence="1">
    <location>
        <begin position="119"/>
        <end position="131"/>
    </location>
</feature>
<feature type="region of interest" description="Disordered" evidence="1">
    <location>
        <begin position="165"/>
        <end position="195"/>
    </location>
</feature>
<reference evidence="4" key="1">
    <citation type="submission" date="2020-10" db="EMBL/GenBank/DDBJ databases">
        <authorList>
            <person name="Gilroy R."/>
        </authorList>
    </citation>
    <scope>NUCLEOTIDE SEQUENCE</scope>
    <source>
        <strain evidence="4">CHK154-7741</strain>
    </source>
</reference>
<proteinExistence type="predicted"/>
<feature type="compositionally biased region" description="Low complexity" evidence="1">
    <location>
        <begin position="132"/>
        <end position="142"/>
    </location>
</feature>
<keyword evidence="2" id="KW-0812">Transmembrane</keyword>
<evidence type="ECO:0000256" key="3">
    <source>
        <dbReference type="SAM" id="SignalP"/>
    </source>
</evidence>
<organism evidence="4 5">
    <name type="scientific">Candidatus Limenecus avicola</name>
    <dbReference type="NCBI Taxonomy" id="2840847"/>
    <lineage>
        <taxon>Bacteria</taxon>
        <taxon>Bacillati</taxon>
        <taxon>Bacillota</taxon>
        <taxon>Clostridia</taxon>
        <taxon>Eubacteriales</taxon>
        <taxon>Clostridiaceae</taxon>
        <taxon>Clostridiaceae incertae sedis</taxon>
        <taxon>Candidatus Limenecus</taxon>
    </lineage>
</organism>
<evidence type="ECO:0000313" key="5">
    <source>
        <dbReference type="Proteomes" id="UP000886748"/>
    </source>
</evidence>
<comment type="caution">
    <text evidence="4">The sequence shown here is derived from an EMBL/GenBank/DDBJ whole genome shotgun (WGS) entry which is preliminary data.</text>
</comment>
<feature type="transmembrane region" description="Helical" evidence="2">
    <location>
        <begin position="71"/>
        <end position="90"/>
    </location>
</feature>
<reference evidence="4" key="2">
    <citation type="journal article" date="2021" name="PeerJ">
        <title>Extensive microbial diversity within the chicken gut microbiome revealed by metagenomics and culture.</title>
        <authorList>
            <person name="Gilroy R."/>
            <person name="Ravi A."/>
            <person name="Getino M."/>
            <person name="Pursley I."/>
            <person name="Horton D.L."/>
            <person name="Alikhan N.F."/>
            <person name="Baker D."/>
            <person name="Gharbi K."/>
            <person name="Hall N."/>
            <person name="Watson M."/>
            <person name="Adriaenssens E.M."/>
            <person name="Foster-Nyarko E."/>
            <person name="Jarju S."/>
            <person name="Secka A."/>
            <person name="Antonio M."/>
            <person name="Oren A."/>
            <person name="Chaudhuri R.R."/>
            <person name="La Ragione R."/>
            <person name="Hildebrand F."/>
            <person name="Pallen M.J."/>
        </authorList>
    </citation>
    <scope>NUCLEOTIDE SEQUENCE</scope>
    <source>
        <strain evidence="4">CHK154-7741</strain>
    </source>
</reference>
<sequence>MNYQIGIKFLFTGISLIILSFCANTAAFASDYQYKILDPKYNPDAERVVDGELPPVQEVEPYESSSFDLKTFMAIFALIVFPMFFMSLAVKTFKNINNSVPGTDSSDADTQQRIGNIRIEPKSKKQEKKEQTIQQKRTQTQSVGPKAVKNTATVPVQKASVPVQKMQSSPVAAKKNNAEAATSVMTPKKKLPRSANSSINKFFSSPVQKAQNPMLLNTSPLSSNKGLCLVQYNSKFSLIGYINDNIFMLNQFDNVNSSEIRSRLSDSTASRDRYIVRLGDYKALVEVTDTNMNLLLEL</sequence>
<evidence type="ECO:0000256" key="2">
    <source>
        <dbReference type="SAM" id="Phobius"/>
    </source>
</evidence>
<accession>A0A9D1SRI2</accession>